<dbReference type="EMBL" id="KZ805863">
    <property type="protein sequence ID" value="PVH91443.1"/>
    <property type="molecule type" value="Genomic_DNA"/>
</dbReference>
<gene>
    <name evidence="2" type="ORF">DM02DRAFT_342395</name>
</gene>
<feature type="region of interest" description="Disordered" evidence="1">
    <location>
        <begin position="57"/>
        <end position="91"/>
    </location>
</feature>
<feature type="compositionally biased region" description="Polar residues" evidence="1">
    <location>
        <begin position="153"/>
        <end position="179"/>
    </location>
</feature>
<protein>
    <recommendedName>
        <fullName evidence="4">BZIP domain-containing protein</fullName>
    </recommendedName>
</protein>
<keyword evidence="3" id="KW-1185">Reference proteome</keyword>
<feature type="compositionally biased region" description="Low complexity" evidence="1">
    <location>
        <begin position="105"/>
        <end position="126"/>
    </location>
</feature>
<dbReference type="AlphaFoldDB" id="A0A2V1D1S8"/>
<evidence type="ECO:0000256" key="1">
    <source>
        <dbReference type="SAM" id="MobiDB-lite"/>
    </source>
</evidence>
<evidence type="ECO:0000313" key="2">
    <source>
        <dbReference type="EMBL" id="PVH91443.1"/>
    </source>
</evidence>
<accession>A0A2V1D1S8</accession>
<evidence type="ECO:0000313" key="3">
    <source>
        <dbReference type="Proteomes" id="UP000244855"/>
    </source>
</evidence>
<sequence>MAMELQSNHFGGAEWANDAFTALSPVDLHSDKWSTFDNPSFVNSSFTIPPSLFTQGSVERFGQVTPPEELSPPAAAAPPPPFREARHTSIPVEELMNEALFPDHQLQALQDFQPPQQQQQQQKGQQIASDDVSLPQKQQSDQGRATKRRRTSRNPSSASQASATNHMSTDPSTTQAPSDNPQPPKRNR</sequence>
<reference evidence="2 3" key="1">
    <citation type="journal article" date="2018" name="Sci. Rep.">
        <title>Comparative genomics provides insights into the lifestyle and reveals functional heterogeneity of dark septate endophytic fungi.</title>
        <authorList>
            <person name="Knapp D.G."/>
            <person name="Nemeth J.B."/>
            <person name="Barry K."/>
            <person name="Hainaut M."/>
            <person name="Henrissat B."/>
            <person name="Johnson J."/>
            <person name="Kuo A."/>
            <person name="Lim J.H.P."/>
            <person name="Lipzen A."/>
            <person name="Nolan M."/>
            <person name="Ohm R.A."/>
            <person name="Tamas L."/>
            <person name="Grigoriev I.V."/>
            <person name="Spatafora J.W."/>
            <person name="Nagy L.G."/>
            <person name="Kovacs G.M."/>
        </authorList>
    </citation>
    <scope>NUCLEOTIDE SEQUENCE [LARGE SCALE GENOMIC DNA]</scope>
    <source>
        <strain evidence="2 3">DSE2036</strain>
    </source>
</reference>
<proteinExistence type="predicted"/>
<evidence type="ECO:0008006" key="4">
    <source>
        <dbReference type="Google" id="ProtNLM"/>
    </source>
</evidence>
<organism evidence="2 3">
    <name type="scientific">Periconia macrospinosa</name>
    <dbReference type="NCBI Taxonomy" id="97972"/>
    <lineage>
        <taxon>Eukaryota</taxon>
        <taxon>Fungi</taxon>
        <taxon>Dikarya</taxon>
        <taxon>Ascomycota</taxon>
        <taxon>Pezizomycotina</taxon>
        <taxon>Dothideomycetes</taxon>
        <taxon>Pleosporomycetidae</taxon>
        <taxon>Pleosporales</taxon>
        <taxon>Massarineae</taxon>
        <taxon>Periconiaceae</taxon>
        <taxon>Periconia</taxon>
    </lineage>
</organism>
<name>A0A2V1D1S8_9PLEO</name>
<dbReference type="STRING" id="97972.A0A2V1D1S8"/>
<feature type="region of interest" description="Disordered" evidence="1">
    <location>
        <begin position="103"/>
        <end position="188"/>
    </location>
</feature>
<dbReference type="Proteomes" id="UP000244855">
    <property type="component" value="Unassembled WGS sequence"/>
</dbReference>